<dbReference type="InterPro" id="IPR050390">
    <property type="entry name" value="C5-Methyltransferase"/>
</dbReference>
<dbReference type="EC" id="2.1.1.37" evidence="1"/>
<keyword evidence="5" id="KW-0680">Restriction system</keyword>
<dbReference type="AlphaFoldDB" id="A0A098AUH5"/>
<evidence type="ECO:0000256" key="2">
    <source>
        <dbReference type="ARBA" id="ARBA00022603"/>
    </source>
</evidence>
<dbReference type="Gene3D" id="3.40.50.150">
    <property type="entry name" value="Vaccinia Virus protein VP39"/>
    <property type="match status" value="1"/>
</dbReference>
<keyword evidence="4 6" id="KW-0949">S-adenosyl-L-methionine</keyword>
<protein>
    <recommendedName>
        <fullName evidence="1">DNA (cytosine-5-)-methyltransferase</fullName>
        <ecNumber evidence="1">2.1.1.37</ecNumber>
    </recommendedName>
</protein>
<dbReference type="GO" id="GO:0003886">
    <property type="term" value="F:DNA (cytosine-5-)-methyltransferase activity"/>
    <property type="evidence" value="ECO:0007669"/>
    <property type="project" value="UniProtKB-EC"/>
</dbReference>
<dbReference type="PANTHER" id="PTHR10629">
    <property type="entry name" value="CYTOSINE-SPECIFIC METHYLTRANSFERASE"/>
    <property type="match status" value="1"/>
</dbReference>
<evidence type="ECO:0000256" key="1">
    <source>
        <dbReference type="ARBA" id="ARBA00011975"/>
    </source>
</evidence>
<comment type="similarity">
    <text evidence="6 7">Belongs to the class I-like SAM-binding methyltransferase superfamily. C5-methyltransferase family.</text>
</comment>
<evidence type="ECO:0000256" key="4">
    <source>
        <dbReference type="ARBA" id="ARBA00022691"/>
    </source>
</evidence>
<reference evidence="8" key="1">
    <citation type="submission" date="2014-07" db="EMBL/GenBank/DDBJ databases">
        <authorList>
            <person name="Hornung V.Bastian."/>
        </authorList>
    </citation>
    <scope>NUCLEOTIDE SEQUENCE</scope>
    <source>
        <strain evidence="8">PCE-S</strain>
    </source>
</reference>
<proteinExistence type="inferred from homology"/>
<dbReference type="NCBIfam" id="TIGR00675">
    <property type="entry name" value="dcm"/>
    <property type="match status" value="1"/>
</dbReference>
<dbReference type="PROSITE" id="PS51679">
    <property type="entry name" value="SAM_MT_C5"/>
    <property type="match status" value="1"/>
</dbReference>
<dbReference type="PANTHER" id="PTHR10629:SF52">
    <property type="entry name" value="DNA (CYTOSINE-5)-METHYLTRANSFERASE 1"/>
    <property type="match status" value="1"/>
</dbReference>
<gene>
    <name evidence="8" type="ORF">DPCES_0157</name>
</gene>
<sequence>MAAFTKLLQMKNLNVTRKNDFRSDKALLFTEAVKALPKFSPLDVGSSDSNPIQILDFFSGAGGTSLGFAAINQVVPMFHFLAGCDINPISAATYSRNFGTPTVCEDILKIANTPASIRQFLNRVGFDSTKPTILIGCAPCQGFSSHRKKHWDNEDDDRNSLVIAFSRIVTEVNPDIFIMENVPEFLSNRYWRYFSKARETFCEAGYTVKQNIYNSAEFGVPQERFRSIIIGMKRDFLLPDGYFTSDEYKTVRDAIGGLNPLKAGEIDPNDPLHKAVAHKRSTIEVIKKVPHDGGSLPQGEGPACLTKVNGFSDVYGRLSWDKPAITITHYARNPASGRYTHPVQDRGLTAREAARLQSFPDGFQFEGKSDDIYRQIGEAVPPLLSCGVAVNVLIEYLSTKPTTAQLQTGMETIELPVSNSYSSVIAGIKNTRRRA</sequence>
<dbReference type="InterPro" id="IPR001525">
    <property type="entry name" value="C5_MeTfrase"/>
</dbReference>
<organism evidence="8">
    <name type="scientific">Desulfitobacterium hafniense</name>
    <name type="common">Desulfitobacterium frappieri</name>
    <dbReference type="NCBI Taxonomy" id="49338"/>
    <lineage>
        <taxon>Bacteria</taxon>
        <taxon>Bacillati</taxon>
        <taxon>Bacillota</taxon>
        <taxon>Clostridia</taxon>
        <taxon>Eubacteriales</taxon>
        <taxon>Desulfitobacteriaceae</taxon>
        <taxon>Desulfitobacterium</taxon>
    </lineage>
</organism>
<dbReference type="InterPro" id="IPR029063">
    <property type="entry name" value="SAM-dependent_MTases_sf"/>
</dbReference>
<keyword evidence="3 6" id="KW-0808">Transferase</keyword>
<dbReference type="PATRIC" id="fig|49338.4.peg.166"/>
<feature type="active site" evidence="6">
    <location>
        <position position="140"/>
    </location>
</feature>
<dbReference type="RefSeq" id="WP_208925127.1">
    <property type="nucleotide sequence ID" value="NZ_LK996017.1"/>
</dbReference>
<evidence type="ECO:0000256" key="3">
    <source>
        <dbReference type="ARBA" id="ARBA00022679"/>
    </source>
</evidence>
<accession>A0A098AUH5</accession>
<evidence type="ECO:0000256" key="5">
    <source>
        <dbReference type="ARBA" id="ARBA00022747"/>
    </source>
</evidence>
<evidence type="ECO:0000256" key="7">
    <source>
        <dbReference type="RuleBase" id="RU000416"/>
    </source>
</evidence>
<dbReference type="Pfam" id="PF00145">
    <property type="entry name" value="DNA_methylase"/>
    <property type="match status" value="1"/>
</dbReference>
<evidence type="ECO:0000256" key="6">
    <source>
        <dbReference type="PROSITE-ProRule" id="PRU01016"/>
    </source>
</evidence>
<dbReference type="PRINTS" id="PR00105">
    <property type="entry name" value="C5METTRFRASE"/>
</dbReference>
<dbReference type="GO" id="GO:0009307">
    <property type="term" value="P:DNA restriction-modification system"/>
    <property type="evidence" value="ECO:0007669"/>
    <property type="project" value="UniProtKB-KW"/>
</dbReference>
<name>A0A098AUH5_DESHA</name>
<dbReference type="EMBL" id="LK996017">
    <property type="protein sequence ID" value="CDX00044.1"/>
    <property type="molecule type" value="Genomic_DNA"/>
</dbReference>
<keyword evidence="2 6" id="KW-0489">Methyltransferase</keyword>
<evidence type="ECO:0000313" key="8">
    <source>
        <dbReference type="EMBL" id="CDX00044.1"/>
    </source>
</evidence>
<dbReference type="SUPFAM" id="SSF53335">
    <property type="entry name" value="S-adenosyl-L-methionine-dependent methyltransferases"/>
    <property type="match status" value="1"/>
</dbReference>
<dbReference type="GO" id="GO:0032259">
    <property type="term" value="P:methylation"/>
    <property type="evidence" value="ECO:0007669"/>
    <property type="project" value="UniProtKB-KW"/>
</dbReference>
<dbReference type="REBASE" id="120956">
    <property type="entry name" value="M2.DhaPCSSORF157P"/>
</dbReference>
<dbReference type="Gene3D" id="3.90.120.10">
    <property type="entry name" value="DNA Methylase, subunit A, domain 2"/>
    <property type="match status" value="1"/>
</dbReference>